<dbReference type="EC" id="3.1.1.45" evidence="2"/>
<dbReference type="PATRIC" id="fig|111780.3.peg.776"/>
<evidence type="ECO:0000313" key="3">
    <source>
        <dbReference type="Proteomes" id="UP000010473"/>
    </source>
</evidence>
<evidence type="ECO:0000313" key="2">
    <source>
        <dbReference type="EMBL" id="AFZ34335.1"/>
    </source>
</evidence>
<keyword evidence="2" id="KW-0378">Hydrolase</keyword>
<protein>
    <submittedName>
        <fullName evidence="2">Carboxymethylenebutenolidase</fullName>
        <ecNumber evidence="2">3.1.1.45</ecNumber>
    </submittedName>
</protein>
<dbReference type="RefSeq" id="WP_015192008.1">
    <property type="nucleotide sequence ID" value="NC_019748.1"/>
</dbReference>
<dbReference type="KEGG" id="scs:Sta7437_0744"/>
<dbReference type="InterPro" id="IPR029058">
    <property type="entry name" value="AB_hydrolase_fold"/>
</dbReference>
<keyword evidence="3" id="KW-1185">Reference proteome</keyword>
<dbReference type="InterPro" id="IPR002925">
    <property type="entry name" value="Dienelactn_hydro"/>
</dbReference>
<dbReference type="AlphaFoldDB" id="K9XNZ3"/>
<dbReference type="Proteomes" id="UP000010473">
    <property type="component" value="Chromosome"/>
</dbReference>
<feature type="domain" description="Dienelactone hydrolase" evidence="1">
    <location>
        <begin position="17"/>
        <end position="235"/>
    </location>
</feature>
<dbReference type="SUPFAM" id="SSF53474">
    <property type="entry name" value="alpha/beta-Hydrolases"/>
    <property type="match status" value="1"/>
</dbReference>
<gene>
    <name evidence="2" type="ordered locus">Sta7437_0744</name>
</gene>
<evidence type="ECO:0000259" key="1">
    <source>
        <dbReference type="Pfam" id="PF01738"/>
    </source>
</evidence>
<dbReference type="STRING" id="111780.Sta7437_0744"/>
<dbReference type="PANTHER" id="PTHR46623">
    <property type="entry name" value="CARBOXYMETHYLENEBUTENOLIDASE-RELATED"/>
    <property type="match status" value="1"/>
</dbReference>
<accession>K9XNZ3</accession>
<sequence length="240" mass="27372">MQIEETAVMISTLDGQMPAFLYKSTEHGKKPAIILLMEAFGLTTHIKDIAARIANEGYVVLAPDLYYRELPNNKFEYSEVEQAMAMMYRLDFGKPVEEDLRVAIAYVKSQPDVFPERVGVTGFCLGGGLTFLTACKFSDEIAVAAPFYGMVLDEWIEAMSNIAVPIYLFHGGVDPFIPLERIQQIESRFKELGKEYKLKVYPHADHGFFCHERSSYNRLAAEDSWHELTQFFHKHLQKSV</sequence>
<proteinExistence type="predicted"/>
<dbReference type="Gene3D" id="3.40.50.1820">
    <property type="entry name" value="alpha/beta hydrolase"/>
    <property type="match status" value="1"/>
</dbReference>
<name>K9XNZ3_STAC7</name>
<dbReference type="HOGENOM" id="CLU_054590_7_3_3"/>
<dbReference type="GO" id="GO:0008806">
    <property type="term" value="F:carboxymethylenebutenolidase activity"/>
    <property type="evidence" value="ECO:0007669"/>
    <property type="project" value="UniProtKB-EC"/>
</dbReference>
<dbReference type="EMBL" id="CP003653">
    <property type="protein sequence ID" value="AFZ34335.1"/>
    <property type="molecule type" value="Genomic_DNA"/>
</dbReference>
<dbReference type="Pfam" id="PF01738">
    <property type="entry name" value="DLH"/>
    <property type="match status" value="1"/>
</dbReference>
<dbReference type="PANTHER" id="PTHR46623:SF6">
    <property type="entry name" value="ALPHA_BETA-HYDROLASES SUPERFAMILY PROTEIN"/>
    <property type="match status" value="1"/>
</dbReference>
<dbReference type="eggNOG" id="COG0412">
    <property type="taxonomic scope" value="Bacteria"/>
</dbReference>
<reference evidence="3" key="1">
    <citation type="journal article" date="2013" name="Proc. Natl. Acad. Sci. U.S.A.">
        <title>Improving the coverage of the cyanobacterial phylum using diversity-driven genome sequencing.</title>
        <authorList>
            <person name="Shih P.M."/>
            <person name="Wu D."/>
            <person name="Latifi A."/>
            <person name="Axen S.D."/>
            <person name="Fewer D.P."/>
            <person name="Talla E."/>
            <person name="Calteau A."/>
            <person name="Cai F."/>
            <person name="Tandeau de Marsac N."/>
            <person name="Rippka R."/>
            <person name="Herdman M."/>
            <person name="Sivonen K."/>
            <person name="Coursin T."/>
            <person name="Laurent T."/>
            <person name="Goodwin L."/>
            <person name="Nolan M."/>
            <person name="Davenport K.W."/>
            <person name="Han C.S."/>
            <person name="Rubin E.M."/>
            <person name="Eisen J.A."/>
            <person name="Woyke T."/>
            <person name="Gugger M."/>
            <person name="Kerfeld C.A."/>
        </authorList>
    </citation>
    <scope>NUCLEOTIDE SEQUENCE [LARGE SCALE GENOMIC DNA]</scope>
    <source>
        <strain evidence="3">ATCC 29371 / PCC 7437</strain>
    </source>
</reference>
<dbReference type="InterPro" id="IPR051049">
    <property type="entry name" value="Dienelactone_hydrolase-like"/>
</dbReference>
<organism evidence="2 3">
    <name type="scientific">Stanieria cyanosphaera (strain ATCC 29371 / PCC 7437)</name>
    <dbReference type="NCBI Taxonomy" id="111780"/>
    <lineage>
        <taxon>Bacteria</taxon>
        <taxon>Bacillati</taxon>
        <taxon>Cyanobacteriota</taxon>
        <taxon>Cyanophyceae</taxon>
        <taxon>Pleurocapsales</taxon>
        <taxon>Dermocarpellaceae</taxon>
        <taxon>Stanieria</taxon>
    </lineage>
</organism>